<dbReference type="EMBL" id="CP001826">
    <property type="protein sequence ID" value="ACZ42882.1"/>
    <property type="molecule type" value="Genomic_DNA"/>
</dbReference>
<protein>
    <submittedName>
        <fullName evidence="6">Luciferase-like monooxygenase</fullName>
    </submittedName>
</protein>
<evidence type="ECO:0000256" key="4">
    <source>
        <dbReference type="ARBA" id="ARBA00023033"/>
    </source>
</evidence>
<dbReference type="Pfam" id="PF00296">
    <property type="entry name" value="Bac_luciferase"/>
    <property type="match status" value="1"/>
</dbReference>
<dbReference type="NCBIfam" id="TIGR03560">
    <property type="entry name" value="F420_Rv1855c"/>
    <property type="match status" value="1"/>
</dbReference>
<dbReference type="AlphaFoldDB" id="D1CGL1"/>
<keyword evidence="4 6" id="KW-0503">Monooxygenase</keyword>
<dbReference type="SUPFAM" id="SSF51679">
    <property type="entry name" value="Bacterial luciferase-like"/>
    <property type="match status" value="1"/>
</dbReference>
<dbReference type="HOGENOM" id="CLU_027853_6_4_0"/>
<sequence length="282" mass="31640">MTKLRWGIKTAPQHTTYEAMLRVWKEADEHPAFEHAWLFDHFAPIQGDLDGPCYEGWTLLSALAAQTSRLRLGIMVTGNTYRHPAVLAHMAATLDVISGGRLDFGIGAGWNEYEHESMGIPLYKPGERIRRLGEACEIIKRLFTQHLTDFDGRYYQLKQARCEPKPVQKPHPPFVIGGGGEQLTLRVAARYADIWNSTGGDVETFRHKVQVLHEHCAAVGRDPSEIELSVQLRVNYDDLQATTEAVRAFVEAGATHLVLMLTYPYPEGIVSKLADEVVSQFS</sequence>
<evidence type="ECO:0000313" key="7">
    <source>
        <dbReference type="Proteomes" id="UP000000323"/>
    </source>
</evidence>
<evidence type="ECO:0000313" key="6">
    <source>
        <dbReference type="EMBL" id="ACZ42882.1"/>
    </source>
</evidence>
<evidence type="ECO:0000256" key="1">
    <source>
        <dbReference type="ARBA" id="ARBA00022630"/>
    </source>
</evidence>
<dbReference type="eggNOG" id="COG2141">
    <property type="taxonomic scope" value="Bacteria"/>
</dbReference>
<reference evidence="7" key="1">
    <citation type="journal article" date="2010" name="Stand. Genomic Sci.">
        <title>Complete genome sequence of 'Thermobaculum terrenum' type strain (YNP1).</title>
        <authorList>
            <person name="Kiss H."/>
            <person name="Cleland D."/>
            <person name="Lapidus A."/>
            <person name="Lucas S."/>
            <person name="Glavina Del Rio T."/>
            <person name="Nolan M."/>
            <person name="Tice H."/>
            <person name="Han C."/>
            <person name="Goodwin L."/>
            <person name="Pitluck S."/>
            <person name="Liolios K."/>
            <person name="Ivanova N."/>
            <person name="Mavromatis K."/>
            <person name="Ovchinnikova G."/>
            <person name="Pati A."/>
            <person name="Chen A."/>
            <person name="Palaniappan K."/>
            <person name="Land M."/>
            <person name="Hauser L."/>
            <person name="Chang Y."/>
            <person name="Jeffries C."/>
            <person name="Lu M."/>
            <person name="Brettin T."/>
            <person name="Detter J."/>
            <person name="Goker M."/>
            <person name="Tindall B."/>
            <person name="Beck B."/>
            <person name="McDermott T."/>
            <person name="Woyke T."/>
            <person name="Bristow J."/>
            <person name="Eisen J."/>
            <person name="Markowitz V."/>
            <person name="Hugenholtz P."/>
            <person name="Kyrpides N."/>
            <person name="Klenk H."/>
            <person name="Cheng J."/>
        </authorList>
    </citation>
    <scope>NUCLEOTIDE SEQUENCE [LARGE SCALE GENOMIC DNA]</scope>
    <source>
        <strain evidence="7">ATCC BAA-798 / YNP1</strain>
    </source>
</reference>
<dbReference type="PANTHER" id="PTHR42847:SF8">
    <property type="entry name" value="CONSERVED PROTEIN"/>
    <property type="match status" value="1"/>
</dbReference>
<keyword evidence="7" id="KW-1185">Reference proteome</keyword>
<dbReference type="GO" id="GO:0046306">
    <property type="term" value="P:alkanesulfonate catabolic process"/>
    <property type="evidence" value="ECO:0007669"/>
    <property type="project" value="TreeGrafter"/>
</dbReference>
<keyword evidence="1" id="KW-0285">Flavoprotein</keyword>
<dbReference type="InterPro" id="IPR050172">
    <property type="entry name" value="SsuD_RutA_monooxygenase"/>
</dbReference>
<accession>D1CGL1</accession>
<dbReference type="STRING" id="525904.Tter_1977"/>
<dbReference type="NCBIfam" id="TIGR03619">
    <property type="entry name" value="F420_Rv2161c"/>
    <property type="match status" value="1"/>
</dbReference>
<dbReference type="PANTHER" id="PTHR42847">
    <property type="entry name" value="ALKANESULFONATE MONOOXYGENASE"/>
    <property type="match status" value="1"/>
</dbReference>
<keyword evidence="3" id="KW-0560">Oxidoreductase</keyword>
<dbReference type="InterPro" id="IPR011251">
    <property type="entry name" value="Luciferase-like_dom"/>
</dbReference>
<dbReference type="KEGG" id="ttr:Tter_1977"/>
<feature type="domain" description="Luciferase-like" evidence="5">
    <location>
        <begin position="15"/>
        <end position="253"/>
    </location>
</feature>
<evidence type="ECO:0000259" key="5">
    <source>
        <dbReference type="Pfam" id="PF00296"/>
    </source>
</evidence>
<dbReference type="Gene3D" id="3.20.20.30">
    <property type="entry name" value="Luciferase-like domain"/>
    <property type="match status" value="1"/>
</dbReference>
<keyword evidence="2" id="KW-0288">FMN</keyword>
<evidence type="ECO:0000256" key="2">
    <source>
        <dbReference type="ARBA" id="ARBA00022643"/>
    </source>
</evidence>
<name>D1CGL1_THET1</name>
<dbReference type="InterPro" id="IPR036661">
    <property type="entry name" value="Luciferase-like_sf"/>
</dbReference>
<dbReference type="RefSeq" id="WP_012875913.1">
    <property type="nucleotide sequence ID" value="NC_013526.1"/>
</dbReference>
<dbReference type="InterPro" id="IPR019921">
    <property type="entry name" value="Lucif-like_OxRdtase_Rv2161c"/>
</dbReference>
<dbReference type="GO" id="GO:0008726">
    <property type="term" value="F:alkanesulfonate monooxygenase activity"/>
    <property type="evidence" value="ECO:0007669"/>
    <property type="project" value="TreeGrafter"/>
</dbReference>
<organism evidence="6 7">
    <name type="scientific">Thermobaculum terrenum (strain ATCC BAA-798 / CCMEE 7001 / YNP1)</name>
    <dbReference type="NCBI Taxonomy" id="525904"/>
    <lineage>
        <taxon>Bacteria</taxon>
        <taxon>Bacillati</taxon>
        <taxon>Chloroflexota</taxon>
        <taxon>Chloroflexia</taxon>
        <taxon>Candidatus Thermobaculales</taxon>
        <taxon>Candidatus Thermobaculaceae</taxon>
        <taxon>Thermobaculum</taxon>
    </lineage>
</organism>
<gene>
    <name evidence="6" type="ordered locus">Tter_1977</name>
</gene>
<dbReference type="InterPro" id="IPR019952">
    <property type="entry name" value="F420_OxRdatse_Rv1855c_pred"/>
</dbReference>
<evidence type="ECO:0000256" key="3">
    <source>
        <dbReference type="ARBA" id="ARBA00023002"/>
    </source>
</evidence>
<proteinExistence type="predicted"/>
<dbReference type="Proteomes" id="UP000000323">
    <property type="component" value="Chromosome 2"/>
</dbReference>